<evidence type="ECO:0000313" key="1">
    <source>
        <dbReference type="EMBL" id="KGN50919.1"/>
    </source>
</evidence>
<dbReference type="AlphaFoldDB" id="A0A0A0KPW9"/>
<reference evidence="1 2" key="3">
    <citation type="journal article" date="2010" name="BMC Genomics">
        <title>Transcriptome sequencing and comparative analysis of cucumber flowers with different sex types.</title>
        <authorList>
            <person name="Guo S."/>
            <person name="Zheng Y."/>
            <person name="Joung J.G."/>
            <person name="Liu S."/>
            <person name="Zhang Z."/>
            <person name="Crasta O.R."/>
            <person name="Sobral B.W."/>
            <person name="Xu Y."/>
            <person name="Huang S."/>
            <person name="Fei Z."/>
        </authorList>
    </citation>
    <scope>NUCLEOTIDE SEQUENCE [LARGE SCALE GENOMIC DNA]</scope>
    <source>
        <strain evidence="2">cv. 9930</strain>
    </source>
</reference>
<reference evidence="1 2" key="2">
    <citation type="journal article" date="2009" name="PLoS ONE">
        <title>An integrated genetic and cytogenetic map of the cucumber genome.</title>
        <authorList>
            <person name="Ren Y."/>
            <person name="Zhang Z."/>
            <person name="Liu J."/>
            <person name="Staub J.E."/>
            <person name="Han Y."/>
            <person name="Cheng Z."/>
            <person name="Li X."/>
            <person name="Lu J."/>
            <person name="Miao H."/>
            <person name="Kang H."/>
            <person name="Xie B."/>
            <person name="Gu X."/>
            <person name="Wang X."/>
            <person name="Du Y."/>
            <person name="Jin W."/>
            <person name="Huang S."/>
        </authorList>
    </citation>
    <scope>NUCLEOTIDE SEQUENCE [LARGE SCALE GENOMIC DNA]</scope>
    <source>
        <strain evidence="2">cv. 9930</strain>
    </source>
</reference>
<dbReference type="Gramene" id="KGN50919">
    <property type="protein sequence ID" value="KGN50919"/>
    <property type="gene ID" value="Csa_5G331030"/>
</dbReference>
<protein>
    <submittedName>
        <fullName evidence="1">Uncharacterized protein</fullName>
    </submittedName>
</protein>
<organism evidence="1 2">
    <name type="scientific">Cucumis sativus</name>
    <name type="common">Cucumber</name>
    <dbReference type="NCBI Taxonomy" id="3659"/>
    <lineage>
        <taxon>Eukaryota</taxon>
        <taxon>Viridiplantae</taxon>
        <taxon>Streptophyta</taxon>
        <taxon>Embryophyta</taxon>
        <taxon>Tracheophyta</taxon>
        <taxon>Spermatophyta</taxon>
        <taxon>Magnoliopsida</taxon>
        <taxon>eudicotyledons</taxon>
        <taxon>Gunneridae</taxon>
        <taxon>Pentapetalae</taxon>
        <taxon>rosids</taxon>
        <taxon>fabids</taxon>
        <taxon>Cucurbitales</taxon>
        <taxon>Cucurbitaceae</taxon>
        <taxon>Benincaseae</taxon>
        <taxon>Cucumis</taxon>
    </lineage>
</organism>
<sequence>MEQQRHERKIDGWRMRREGDDKERKLHDVHLLWQPVLRREKKTTGTCRKIMRNGKSVRRRRCEQLQLGEEEGE</sequence>
<evidence type="ECO:0000313" key="2">
    <source>
        <dbReference type="Proteomes" id="UP000029981"/>
    </source>
</evidence>
<reference evidence="1 2" key="1">
    <citation type="journal article" date="2009" name="Nat. Genet.">
        <title>The genome of the cucumber, Cucumis sativus L.</title>
        <authorList>
            <person name="Huang S."/>
            <person name="Li R."/>
            <person name="Zhang Z."/>
            <person name="Li L."/>
            <person name="Gu X."/>
            <person name="Fan W."/>
            <person name="Lucas W.J."/>
            <person name="Wang X."/>
            <person name="Xie B."/>
            <person name="Ni P."/>
            <person name="Ren Y."/>
            <person name="Zhu H."/>
            <person name="Li J."/>
            <person name="Lin K."/>
            <person name="Jin W."/>
            <person name="Fei Z."/>
            <person name="Li G."/>
            <person name="Staub J."/>
            <person name="Kilian A."/>
            <person name="van der Vossen E.A."/>
            <person name="Wu Y."/>
            <person name="Guo J."/>
            <person name="He J."/>
            <person name="Jia Z."/>
            <person name="Ren Y."/>
            <person name="Tian G."/>
            <person name="Lu Y."/>
            <person name="Ruan J."/>
            <person name="Qian W."/>
            <person name="Wang M."/>
            <person name="Huang Q."/>
            <person name="Li B."/>
            <person name="Xuan Z."/>
            <person name="Cao J."/>
            <person name="Asan"/>
            <person name="Wu Z."/>
            <person name="Zhang J."/>
            <person name="Cai Q."/>
            <person name="Bai Y."/>
            <person name="Zhao B."/>
            <person name="Han Y."/>
            <person name="Li Y."/>
            <person name="Li X."/>
            <person name="Wang S."/>
            <person name="Shi Q."/>
            <person name="Liu S."/>
            <person name="Cho W.K."/>
            <person name="Kim J.Y."/>
            <person name="Xu Y."/>
            <person name="Heller-Uszynska K."/>
            <person name="Miao H."/>
            <person name="Cheng Z."/>
            <person name="Zhang S."/>
            <person name="Wu J."/>
            <person name="Yang Y."/>
            <person name="Kang H."/>
            <person name="Li M."/>
            <person name="Liang H."/>
            <person name="Ren X."/>
            <person name="Shi Z."/>
            <person name="Wen M."/>
            <person name="Jian M."/>
            <person name="Yang H."/>
            <person name="Zhang G."/>
            <person name="Yang Z."/>
            <person name="Chen R."/>
            <person name="Liu S."/>
            <person name="Li J."/>
            <person name="Ma L."/>
            <person name="Liu H."/>
            <person name="Zhou Y."/>
            <person name="Zhao J."/>
            <person name="Fang X."/>
            <person name="Li G."/>
            <person name="Fang L."/>
            <person name="Li Y."/>
            <person name="Liu D."/>
            <person name="Zheng H."/>
            <person name="Zhang Y."/>
            <person name="Qin N."/>
            <person name="Li Z."/>
            <person name="Yang G."/>
            <person name="Yang S."/>
            <person name="Bolund L."/>
            <person name="Kristiansen K."/>
            <person name="Zheng H."/>
            <person name="Li S."/>
            <person name="Zhang X."/>
            <person name="Yang H."/>
            <person name="Wang J."/>
            <person name="Sun R."/>
            <person name="Zhang B."/>
            <person name="Jiang S."/>
            <person name="Wang J."/>
            <person name="Du Y."/>
            <person name="Li S."/>
        </authorList>
    </citation>
    <scope>NUCLEOTIDE SEQUENCE [LARGE SCALE GENOMIC DNA]</scope>
    <source>
        <strain evidence="2">cv. 9930</strain>
    </source>
</reference>
<keyword evidence="2" id="KW-1185">Reference proteome</keyword>
<dbReference type="Proteomes" id="UP000029981">
    <property type="component" value="Chromosome 5"/>
</dbReference>
<accession>A0A0A0KPW9</accession>
<proteinExistence type="predicted"/>
<gene>
    <name evidence="1" type="ORF">Csa_5G331030</name>
</gene>
<reference evidence="1 2" key="4">
    <citation type="journal article" date="2011" name="BMC Genomics">
        <title>RNA-Seq improves annotation of protein-coding genes in the cucumber genome.</title>
        <authorList>
            <person name="Li Z."/>
            <person name="Zhang Z."/>
            <person name="Yan P."/>
            <person name="Huang S."/>
            <person name="Fei Z."/>
            <person name="Lin K."/>
        </authorList>
    </citation>
    <scope>NUCLEOTIDE SEQUENCE [LARGE SCALE GENOMIC DNA]</scope>
    <source>
        <strain evidence="2">cv. 9930</strain>
    </source>
</reference>
<name>A0A0A0KPW9_CUCSA</name>
<dbReference type="EMBL" id="CM002926">
    <property type="protein sequence ID" value="KGN50919.1"/>
    <property type="molecule type" value="Genomic_DNA"/>
</dbReference>